<dbReference type="RefSeq" id="WP_237827344.1">
    <property type="nucleotide sequence ID" value="NZ_JAKLTQ010000034.1"/>
</dbReference>
<gene>
    <name evidence="9" type="ORF">LVY72_23615</name>
</gene>
<proteinExistence type="inferred from homology"/>
<keyword evidence="7" id="KW-0812">Transmembrane</keyword>
<dbReference type="InterPro" id="IPR012336">
    <property type="entry name" value="Thioredoxin-like_fold"/>
</dbReference>
<keyword evidence="10" id="KW-1185">Reference proteome</keyword>
<keyword evidence="7" id="KW-0472">Membrane</keyword>
<accession>A0ABS9LE31</accession>
<reference evidence="9" key="1">
    <citation type="submission" date="2022-01" db="EMBL/GenBank/DDBJ databases">
        <authorList>
            <person name="Jo J.-H."/>
            <person name="Im W.-T."/>
        </authorList>
    </citation>
    <scope>NUCLEOTIDE SEQUENCE</scope>
    <source>
        <strain evidence="9">I2-34</strain>
    </source>
</reference>
<comment type="similarity">
    <text evidence="1">Belongs to the thioredoxin family. DsbA subfamily.</text>
</comment>
<evidence type="ECO:0000256" key="3">
    <source>
        <dbReference type="ARBA" id="ARBA00023002"/>
    </source>
</evidence>
<evidence type="ECO:0000256" key="2">
    <source>
        <dbReference type="ARBA" id="ARBA00022729"/>
    </source>
</evidence>
<evidence type="ECO:0000256" key="5">
    <source>
        <dbReference type="ARBA" id="ARBA00023284"/>
    </source>
</evidence>
<dbReference type="SUPFAM" id="SSF52833">
    <property type="entry name" value="Thioredoxin-like"/>
    <property type="match status" value="1"/>
</dbReference>
<keyword evidence="4" id="KW-1015">Disulfide bond</keyword>
<evidence type="ECO:0000256" key="6">
    <source>
        <dbReference type="SAM" id="MobiDB-lite"/>
    </source>
</evidence>
<dbReference type="Pfam" id="PF13462">
    <property type="entry name" value="Thioredoxin_4"/>
    <property type="match status" value="1"/>
</dbReference>
<evidence type="ECO:0000256" key="4">
    <source>
        <dbReference type="ARBA" id="ARBA00023157"/>
    </source>
</evidence>
<evidence type="ECO:0000256" key="1">
    <source>
        <dbReference type="ARBA" id="ARBA00005791"/>
    </source>
</evidence>
<dbReference type="InterPro" id="IPR036249">
    <property type="entry name" value="Thioredoxin-like_sf"/>
</dbReference>
<dbReference type="Proteomes" id="UP001165368">
    <property type="component" value="Unassembled WGS sequence"/>
</dbReference>
<feature type="region of interest" description="Disordered" evidence="6">
    <location>
        <begin position="1"/>
        <end position="31"/>
    </location>
</feature>
<keyword evidence="7" id="KW-1133">Transmembrane helix</keyword>
<keyword evidence="3" id="KW-0560">Oxidoreductase</keyword>
<evidence type="ECO:0000313" key="9">
    <source>
        <dbReference type="EMBL" id="MCG2624883.1"/>
    </source>
</evidence>
<keyword evidence="5" id="KW-0676">Redox-active center</keyword>
<dbReference type="PANTHER" id="PTHR13887:SF14">
    <property type="entry name" value="DISULFIDE BOND FORMATION PROTEIN D"/>
    <property type="match status" value="1"/>
</dbReference>
<name>A0ABS9LE31_9MICC</name>
<feature type="compositionally biased region" description="Basic and acidic residues" evidence="6">
    <location>
        <begin position="9"/>
        <end position="30"/>
    </location>
</feature>
<dbReference type="EMBL" id="JAKLTQ010000034">
    <property type="protein sequence ID" value="MCG2624883.1"/>
    <property type="molecule type" value="Genomic_DNA"/>
</dbReference>
<sequence length="290" mass="30657">MAQNAPRPTKAERTATAREKARQIREQQQRREKRNSLLLRWGIVGAVVAIIVIVALVVISNNRGNIPDAGPAPQHGNVNGGFVLAKAGLQATDSHTVDVAKIPAPASTGTDGSIVPAGVAAAAKGQPAQIVVYADMGCPICKQFEAQYSDYLQGLVKEGKATVEYRLATFLDRVSTTNYSSRAANAVACVADEKPAAFNTYLTELFAQQPAEGGAGLDNATLARIAESAGAPGVSSCIDNGEFRPWAKFTNETFNEYKVGGTPTVYVQGKKWDGATQPDFQAYTDAAIKG</sequence>
<evidence type="ECO:0000256" key="7">
    <source>
        <dbReference type="SAM" id="Phobius"/>
    </source>
</evidence>
<feature type="domain" description="Thioredoxin-like fold" evidence="8">
    <location>
        <begin position="127"/>
        <end position="280"/>
    </location>
</feature>
<organism evidence="9 10">
    <name type="scientific">Arthrobacter hankyongi</name>
    <dbReference type="NCBI Taxonomy" id="2904801"/>
    <lineage>
        <taxon>Bacteria</taxon>
        <taxon>Bacillati</taxon>
        <taxon>Actinomycetota</taxon>
        <taxon>Actinomycetes</taxon>
        <taxon>Micrococcales</taxon>
        <taxon>Micrococcaceae</taxon>
        <taxon>Arthrobacter</taxon>
    </lineage>
</organism>
<dbReference type="Gene3D" id="3.40.30.10">
    <property type="entry name" value="Glutaredoxin"/>
    <property type="match status" value="1"/>
</dbReference>
<keyword evidence="2" id="KW-0732">Signal</keyword>
<comment type="caution">
    <text evidence="9">The sequence shown here is derived from an EMBL/GenBank/DDBJ whole genome shotgun (WGS) entry which is preliminary data.</text>
</comment>
<evidence type="ECO:0000313" key="10">
    <source>
        <dbReference type="Proteomes" id="UP001165368"/>
    </source>
</evidence>
<evidence type="ECO:0000259" key="8">
    <source>
        <dbReference type="Pfam" id="PF13462"/>
    </source>
</evidence>
<feature type="transmembrane region" description="Helical" evidence="7">
    <location>
        <begin position="37"/>
        <end position="59"/>
    </location>
</feature>
<dbReference type="PANTHER" id="PTHR13887">
    <property type="entry name" value="GLUTATHIONE S-TRANSFERASE KAPPA"/>
    <property type="match status" value="1"/>
</dbReference>
<protein>
    <submittedName>
        <fullName evidence="9">DsbA family protein</fullName>
    </submittedName>
</protein>